<dbReference type="Proteomes" id="UP000599578">
    <property type="component" value="Unassembled WGS sequence"/>
</dbReference>
<evidence type="ECO:0000313" key="3">
    <source>
        <dbReference type="Proteomes" id="UP000599578"/>
    </source>
</evidence>
<evidence type="ECO:0000256" key="1">
    <source>
        <dbReference type="SAM" id="MobiDB-lite"/>
    </source>
</evidence>
<keyword evidence="3" id="KW-1185">Reference proteome</keyword>
<reference evidence="2 3" key="1">
    <citation type="journal article" date="2014" name="Int. J. Syst. Evol. Microbiol.">
        <title>Complete genome sequence of Corynebacterium casei LMG S-19264T (=DSM 44701T), isolated from a smear-ripened cheese.</title>
        <authorList>
            <consortium name="US DOE Joint Genome Institute (JGI-PGF)"/>
            <person name="Walter F."/>
            <person name="Albersmeier A."/>
            <person name="Kalinowski J."/>
            <person name="Ruckert C."/>
        </authorList>
    </citation>
    <scope>NUCLEOTIDE SEQUENCE [LARGE SCALE GENOMIC DNA]</scope>
    <source>
        <strain evidence="2 3">CGMCC 1.7286</strain>
    </source>
</reference>
<gene>
    <name evidence="2" type="ORF">GCM10011348_47000</name>
</gene>
<accession>A0A917ZRR4</accession>
<proteinExistence type="predicted"/>
<comment type="caution">
    <text evidence="2">The sequence shown here is derived from an EMBL/GenBank/DDBJ whole genome shotgun (WGS) entry which is preliminary data.</text>
</comment>
<dbReference type="EMBL" id="BMLT01000023">
    <property type="protein sequence ID" value="GGO89377.1"/>
    <property type="molecule type" value="Genomic_DNA"/>
</dbReference>
<organism evidence="2 3">
    <name type="scientific">Marinobacterium nitratireducens</name>
    <dbReference type="NCBI Taxonomy" id="518897"/>
    <lineage>
        <taxon>Bacteria</taxon>
        <taxon>Pseudomonadati</taxon>
        <taxon>Pseudomonadota</taxon>
        <taxon>Gammaproteobacteria</taxon>
        <taxon>Oceanospirillales</taxon>
        <taxon>Oceanospirillaceae</taxon>
        <taxon>Marinobacterium</taxon>
    </lineage>
</organism>
<dbReference type="AlphaFoldDB" id="A0A917ZRR4"/>
<feature type="region of interest" description="Disordered" evidence="1">
    <location>
        <begin position="44"/>
        <end position="79"/>
    </location>
</feature>
<sequence length="79" mass="8160">MLELIVESYLKSWEPGGAVTGTGLLEWLSEQPILIEIGRHDTQYDGLHPAGDPGRLGQPGLGNSLGKPPLSGATPAAAG</sequence>
<protein>
    <submittedName>
        <fullName evidence="2">Uncharacterized protein</fullName>
    </submittedName>
</protein>
<name>A0A917ZRR4_9GAMM</name>
<evidence type="ECO:0000313" key="2">
    <source>
        <dbReference type="EMBL" id="GGO89377.1"/>
    </source>
</evidence>